<protein>
    <submittedName>
        <fullName evidence="1">Uncharacterized protein</fullName>
    </submittedName>
</protein>
<evidence type="ECO:0000313" key="2">
    <source>
        <dbReference type="Proteomes" id="UP000823561"/>
    </source>
</evidence>
<comment type="caution">
    <text evidence="1">The sequence shown here is derived from an EMBL/GenBank/DDBJ whole genome shotgun (WGS) entry which is preliminary data.</text>
</comment>
<keyword evidence="2" id="KW-1185">Reference proteome</keyword>
<dbReference type="AlphaFoldDB" id="A0AAV6H240"/>
<sequence>MPWHTGMPACPYVHCVDHRRAQVPSQTGSREKVLTKPDHYHVQLTTDHIHSSPSLGLFGDALGRRHNSRAKFGNAARWLQRAPQASVHTSTRGLS</sequence>
<dbReference type="Proteomes" id="UP000823561">
    <property type="component" value="Chromosome 5"/>
</dbReference>
<organism evidence="1 2">
    <name type="scientific">Alosa alosa</name>
    <name type="common">allis shad</name>
    <dbReference type="NCBI Taxonomy" id="278164"/>
    <lineage>
        <taxon>Eukaryota</taxon>
        <taxon>Metazoa</taxon>
        <taxon>Chordata</taxon>
        <taxon>Craniata</taxon>
        <taxon>Vertebrata</taxon>
        <taxon>Euteleostomi</taxon>
        <taxon>Actinopterygii</taxon>
        <taxon>Neopterygii</taxon>
        <taxon>Teleostei</taxon>
        <taxon>Clupei</taxon>
        <taxon>Clupeiformes</taxon>
        <taxon>Clupeoidei</taxon>
        <taxon>Clupeidae</taxon>
        <taxon>Alosa</taxon>
    </lineage>
</organism>
<dbReference type="EMBL" id="JADWDJ010000005">
    <property type="protein sequence ID" value="KAG5281398.1"/>
    <property type="molecule type" value="Genomic_DNA"/>
</dbReference>
<proteinExistence type="predicted"/>
<reference evidence="1" key="1">
    <citation type="submission" date="2020-10" db="EMBL/GenBank/DDBJ databases">
        <title>Chromosome-scale genome assembly of the Allis shad, Alosa alosa.</title>
        <authorList>
            <person name="Margot Z."/>
            <person name="Christophe K."/>
            <person name="Cabau C."/>
            <person name="Louis A."/>
            <person name="Berthelot C."/>
            <person name="Parey E."/>
            <person name="Roest Crollius H."/>
            <person name="Montfort J."/>
            <person name="Robinson-Rechavi M."/>
            <person name="Bucao C."/>
            <person name="Bouchez O."/>
            <person name="Gislard M."/>
            <person name="Lluch J."/>
            <person name="Milhes M."/>
            <person name="Lampietro C."/>
            <person name="Lopez Roques C."/>
            <person name="Donnadieu C."/>
            <person name="Braasch I."/>
            <person name="Desvignes T."/>
            <person name="Postlethwait J."/>
            <person name="Bobe J."/>
            <person name="Guiguen Y."/>
        </authorList>
    </citation>
    <scope>NUCLEOTIDE SEQUENCE</scope>
    <source>
        <strain evidence="1">M-15738</strain>
        <tissue evidence="1">Blood</tissue>
    </source>
</reference>
<evidence type="ECO:0000313" key="1">
    <source>
        <dbReference type="EMBL" id="KAG5281398.1"/>
    </source>
</evidence>
<gene>
    <name evidence="1" type="ORF">AALO_G00071680</name>
</gene>
<accession>A0AAV6H240</accession>
<name>A0AAV6H240_9TELE</name>